<dbReference type="OrthoDB" id="4403558at2"/>
<dbReference type="Gene3D" id="3.40.630.30">
    <property type="match status" value="1"/>
</dbReference>
<dbReference type="GO" id="GO:1990189">
    <property type="term" value="F:protein N-terminal-serine acetyltransferase activity"/>
    <property type="evidence" value="ECO:0007669"/>
    <property type="project" value="TreeGrafter"/>
</dbReference>
<reference evidence="3 4" key="1">
    <citation type="submission" date="2018-04" db="EMBL/GenBank/DDBJ databases">
        <title>Novel actinobacteria from marine sediment.</title>
        <authorList>
            <person name="Ng Z.Y."/>
            <person name="Tan G.Y.A."/>
        </authorList>
    </citation>
    <scope>NUCLEOTIDE SEQUENCE [LARGE SCALE GENOMIC DNA]</scope>
    <source>
        <strain evidence="3 4">TPS81</strain>
    </source>
</reference>
<dbReference type="Proteomes" id="UP000253318">
    <property type="component" value="Unassembled WGS sequence"/>
</dbReference>
<dbReference type="PANTHER" id="PTHR43441:SF10">
    <property type="entry name" value="ACETYLTRANSFERASE"/>
    <property type="match status" value="1"/>
</dbReference>
<dbReference type="AlphaFoldDB" id="A0A368T8J2"/>
<dbReference type="CDD" id="cd04301">
    <property type="entry name" value="NAT_SF"/>
    <property type="match status" value="1"/>
</dbReference>
<evidence type="ECO:0000256" key="1">
    <source>
        <dbReference type="SAM" id="MobiDB-lite"/>
    </source>
</evidence>
<dbReference type="PROSITE" id="PS51186">
    <property type="entry name" value="GNAT"/>
    <property type="match status" value="1"/>
</dbReference>
<dbReference type="SUPFAM" id="SSF55729">
    <property type="entry name" value="Acyl-CoA N-acyltransferases (Nat)"/>
    <property type="match status" value="1"/>
</dbReference>
<evidence type="ECO:0000313" key="3">
    <source>
        <dbReference type="EMBL" id="RCV60696.1"/>
    </source>
</evidence>
<dbReference type="InterPro" id="IPR000182">
    <property type="entry name" value="GNAT_dom"/>
</dbReference>
<accession>A0A368T8J2</accession>
<feature type="domain" description="N-acetyltransferase" evidence="2">
    <location>
        <begin position="31"/>
        <end position="186"/>
    </location>
</feature>
<evidence type="ECO:0000259" key="2">
    <source>
        <dbReference type="PROSITE" id="PS51186"/>
    </source>
</evidence>
<name>A0A368T8J2_9ACTN</name>
<keyword evidence="4" id="KW-1185">Reference proteome</keyword>
<proteinExistence type="predicted"/>
<dbReference type="PANTHER" id="PTHR43441">
    <property type="entry name" value="RIBOSOMAL-PROTEIN-SERINE ACETYLTRANSFERASE"/>
    <property type="match status" value="1"/>
</dbReference>
<feature type="region of interest" description="Disordered" evidence="1">
    <location>
        <begin position="1"/>
        <end position="22"/>
    </location>
</feature>
<sequence length="186" mass="19678">MGAHPGRGRAQPPGRGRPPGLTPTVIEAGDLILEPLRVTHAEEMSAALADPELFRYIGGSPPSVARLRSRYTDMLAGSEEPGVSWCNWVIRTADGTAVGTVQATVGPVPGGRAAVLAWLVGAPWQRRGIGTRATRALVEWLHARGVRPVTAHIHPGNAASAAIARNCGLHPTDRWADGEVVWTEAE</sequence>
<dbReference type="EMBL" id="QEIN01000034">
    <property type="protein sequence ID" value="RCV60696.1"/>
    <property type="molecule type" value="Genomic_DNA"/>
</dbReference>
<dbReference type="InterPro" id="IPR016181">
    <property type="entry name" value="Acyl_CoA_acyltransferase"/>
</dbReference>
<gene>
    <name evidence="3" type="ORF">DEF24_06330</name>
</gene>
<dbReference type="RefSeq" id="WP_114397794.1">
    <property type="nucleotide sequence ID" value="NZ_QEIM01000048.1"/>
</dbReference>
<organism evidence="3 4">
    <name type="scientific">Marinitenerispora sediminis</name>
    <dbReference type="NCBI Taxonomy" id="1931232"/>
    <lineage>
        <taxon>Bacteria</taxon>
        <taxon>Bacillati</taxon>
        <taxon>Actinomycetota</taxon>
        <taxon>Actinomycetes</taxon>
        <taxon>Streptosporangiales</taxon>
        <taxon>Nocardiopsidaceae</taxon>
        <taxon>Marinitenerispora</taxon>
    </lineage>
</organism>
<dbReference type="GO" id="GO:0008999">
    <property type="term" value="F:protein-N-terminal-alanine acetyltransferase activity"/>
    <property type="evidence" value="ECO:0007669"/>
    <property type="project" value="TreeGrafter"/>
</dbReference>
<evidence type="ECO:0000313" key="4">
    <source>
        <dbReference type="Proteomes" id="UP000253318"/>
    </source>
</evidence>
<keyword evidence="3" id="KW-0808">Transferase</keyword>
<comment type="caution">
    <text evidence="3">The sequence shown here is derived from an EMBL/GenBank/DDBJ whole genome shotgun (WGS) entry which is preliminary data.</text>
</comment>
<protein>
    <submittedName>
        <fullName evidence="3">GNAT family N-acetyltransferase</fullName>
    </submittedName>
</protein>
<dbReference type="InterPro" id="IPR051908">
    <property type="entry name" value="Ribosomal_N-acetyltransferase"/>
</dbReference>
<dbReference type="Pfam" id="PF13302">
    <property type="entry name" value="Acetyltransf_3"/>
    <property type="match status" value="1"/>
</dbReference>
<dbReference type="GO" id="GO:0005737">
    <property type="term" value="C:cytoplasm"/>
    <property type="evidence" value="ECO:0007669"/>
    <property type="project" value="TreeGrafter"/>
</dbReference>